<dbReference type="Proteomes" id="UP000001876">
    <property type="component" value="Unassembled WGS sequence"/>
</dbReference>
<dbReference type="PROSITE" id="PS51721">
    <property type="entry name" value="G_CP"/>
    <property type="match status" value="1"/>
</dbReference>
<dbReference type="Pfam" id="PF01926">
    <property type="entry name" value="MMR_HSR1"/>
    <property type="match status" value="1"/>
</dbReference>
<dbReference type="eggNOG" id="KOG1424">
    <property type="taxonomic scope" value="Eukaryota"/>
</dbReference>
<dbReference type="STRING" id="564608.C1N799"/>
<dbReference type="GO" id="GO:0003924">
    <property type="term" value="F:GTPase activity"/>
    <property type="evidence" value="ECO:0007669"/>
    <property type="project" value="InterPro"/>
</dbReference>
<evidence type="ECO:0000313" key="9">
    <source>
        <dbReference type="Proteomes" id="UP000001876"/>
    </source>
</evidence>
<dbReference type="InterPro" id="IPR023179">
    <property type="entry name" value="GTP-bd_ortho_bundle_sf"/>
</dbReference>
<keyword evidence="9" id="KW-1185">Reference proteome</keyword>
<dbReference type="Gene3D" id="3.40.50.300">
    <property type="entry name" value="P-loop containing nucleotide triphosphate hydrolases"/>
    <property type="match status" value="1"/>
</dbReference>
<dbReference type="GO" id="GO:0005525">
    <property type="term" value="F:GTP binding"/>
    <property type="evidence" value="ECO:0007669"/>
    <property type="project" value="UniProtKB-KW"/>
</dbReference>
<evidence type="ECO:0000256" key="3">
    <source>
        <dbReference type="ARBA" id="ARBA00022741"/>
    </source>
</evidence>
<accession>C1N799</accession>
<feature type="region of interest" description="Disordered" evidence="6">
    <location>
        <begin position="227"/>
        <end position="266"/>
    </location>
</feature>
<dbReference type="PANTHER" id="PTHR45709:SF2">
    <property type="entry name" value="LARGE SUBUNIT GTPASE 1 HOMOLOG"/>
    <property type="match status" value="1"/>
</dbReference>
<dbReference type="OMA" id="WETNDLE"/>
<evidence type="ECO:0000256" key="6">
    <source>
        <dbReference type="SAM" id="MobiDB-lite"/>
    </source>
</evidence>
<dbReference type="InterPro" id="IPR030378">
    <property type="entry name" value="G_CP_dom"/>
</dbReference>
<proteinExistence type="predicted"/>
<keyword evidence="2" id="KW-0963">Cytoplasm</keyword>
<evidence type="ECO:0000313" key="8">
    <source>
        <dbReference type="EMBL" id="EEH52233.1"/>
    </source>
</evidence>
<evidence type="ECO:0000259" key="7">
    <source>
        <dbReference type="PROSITE" id="PS51721"/>
    </source>
</evidence>
<dbReference type="PRINTS" id="PR00326">
    <property type="entry name" value="GTP1OBG"/>
</dbReference>
<dbReference type="OrthoDB" id="61815at2759"/>
<dbReference type="GO" id="GO:0005829">
    <property type="term" value="C:cytosol"/>
    <property type="evidence" value="ECO:0007669"/>
    <property type="project" value="TreeGrafter"/>
</dbReference>
<dbReference type="InterPro" id="IPR043358">
    <property type="entry name" value="GNL1-like"/>
</dbReference>
<evidence type="ECO:0000256" key="4">
    <source>
        <dbReference type="ARBA" id="ARBA00022801"/>
    </source>
</evidence>
<feature type="compositionally biased region" description="Acidic residues" evidence="6">
    <location>
        <begin position="234"/>
        <end position="251"/>
    </location>
</feature>
<keyword evidence="5" id="KW-0342">GTP-binding</keyword>
<feature type="compositionally biased region" description="Gly residues" evidence="6">
    <location>
        <begin position="519"/>
        <end position="528"/>
    </location>
</feature>
<dbReference type="PANTHER" id="PTHR45709">
    <property type="entry name" value="LARGE SUBUNIT GTPASE 1 HOMOLOG-RELATED"/>
    <property type="match status" value="1"/>
</dbReference>
<dbReference type="CDD" id="cd01857">
    <property type="entry name" value="HSR1_MMR1"/>
    <property type="match status" value="1"/>
</dbReference>
<evidence type="ECO:0000256" key="1">
    <source>
        <dbReference type="ARBA" id="ARBA00004496"/>
    </source>
</evidence>
<reference evidence="8 9" key="1">
    <citation type="journal article" date="2009" name="Science">
        <title>Green evolution and dynamic adaptations revealed by genomes of the marine picoeukaryotes Micromonas.</title>
        <authorList>
            <person name="Worden A.Z."/>
            <person name="Lee J.H."/>
            <person name="Mock T."/>
            <person name="Rouze P."/>
            <person name="Simmons M.P."/>
            <person name="Aerts A.L."/>
            <person name="Allen A.E."/>
            <person name="Cuvelier M.L."/>
            <person name="Derelle E."/>
            <person name="Everett M.V."/>
            <person name="Foulon E."/>
            <person name="Grimwood J."/>
            <person name="Gundlach H."/>
            <person name="Henrissat B."/>
            <person name="Napoli C."/>
            <person name="McDonald S.M."/>
            <person name="Parker M.S."/>
            <person name="Rombauts S."/>
            <person name="Salamov A."/>
            <person name="Von Dassow P."/>
            <person name="Badger J.H."/>
            <person name="Coutinho P.M."/>
            <person name="Demir E."/>
            <person name="Dubchak I."/>
            <person name="Gentemann C."/>
            <person name="Eikrem W."/>
            <person name="Gready J.E."/>
            <person name="John U."/>
            <person name="Lanier W."/>
            <person name="Lindquist E.A."/>
            <person name="Lucas S."/>
            <person name="Mayer K.F."/>
            <person name="Moreau H."/>
            <person name="Not F."/>
            <person name="Otillar R."/>
            <person name="Panaud O."/>
            <person name="Pangilinan J."/>
            <person name="Paulsen I."/>
            <person name="Piegu B."/>
            <person name="Poliakov A."/>
            <person name="Robbens S."/>
            <person name="Schmutz J."/>
            <person name="Toulza E."/>
            <person name="Wyss T."/>
            <person name="Zelensky A."/>
            <person name="Zhou K."/>
            <person name="Armbrust E.V."/>
            <person name="Bhattacharya D."/>
            <person name="Goodenough U.W."/>
            <person name="Van de Peer Y."/>
            <person name="Grigoriev I.V."/>
        </authorList>
    </citation>
    <scope>NUCLEOTIDE SEQUENCE [LARGE SCALE GENOMIC DNA]</scope>
    <source>
        <strain evidence="8 9">CCMP1545</strain>
    </source>
</reference>
<name>C1N799_MICPC</name>
<dbReference type="InterPro" id="IPR006073">
    <property type="entry name" value="GTP-bd"/>
</dbReference>
<evidence type="ECO:0000256" key="5">
    <source>
        <dbReference type="ARBA" id="ARBA00023134"/>
    </source>
</evidence>
<feature type="region of interest" description="Disordered" evidence="6">
    <location>
        <begin position="500"/>
        <end position="533"/>
    </location>
</feature>
<keyword evidence="3" id="KW-0547">Nucleotide-binding</keyword>
<dbReference type="KEGG" id="mpp:MICPUCDRAFT_22559"/>
<gene>
    <name evidence="8" type="ORF">MICPUCDRAFT_22559</name>
</gene>
<dbReference type="SUPFAM" id="SSF52540">
    <property type="entry name" value="P-loop containing nucleoside triphosphate hydrolases"/>
    <property type="match status" value="1"/>
</dbReference>
<dbReference type="Gene3D" id="1.10.1580.10">
    <property type="match status" value="1"/>
</dbReference>
<dbReference type="InterPro" id="IPR027417">
    <property type="entry name" value="P-loop_NTPase"/>
</dbReference>
<organism evidence="9">
    <name type="scientific">Micromonas pusilla (strain CCMP1545)</name>
    <name type="common">Picoplanktonic green alga</name>
    <dbReference type="NCBI Taxonomy" id="564608"/>
    <lineage>
        <taxon>Eukaryota</taxon>
        <taxon>Viridiplantae</taxon>
        <taxon>Chlorophyta</taxon>
        <taxon>Mamiellophyceae</taxon>
        <taxon>Mamiellales</taxon>
        <taxon>Mamiellaceae</taxon>
        <taxon>Micromonas</taxon>
    </lineage>
</organism>
<feature type="compositionally biased region" description="Basic residues" evidence="6">
    <location>
        <begin position="578"/>
        <end position="587"/>
    </location>
</feature>
<feature type="region of interest" description="Disordered" evidence="6">
    <location>
        <begin position="570"/>
        <end position="613"/>
    </location>
</feature>
<sequence length="626" mass="67839">MGGSRRAGPNLTSVMERNDLDEFLAIAELSERDFTAERRGAVVVRDEARRLAETARAQLTHADKLKVPRRPPWTRETSPEQLDANERRCFLEWRRALAAVEEDERLTLTPFEKNLEIWRQLWRVCERSDVVVQVVDARDPLFYRCPDLEAYVREIDGDRKKTMLLLNKADLLSPQLRAAWSDHFDEIGVEHLWWSAKAASEEVEAEERAAKTDWMAEEAATAAAIGGVRAGEGVLDDEDESESESESDEDAGAPSARTRRGRSPANANASIAVAGKSDVLTRAQLLDVIERACETVAGEGARERRKDGRVVVGMVGYPNVGKSSTVNALVAAKKTGVSSTPGKTKHFQTLNLGEGLMLADCPGLVFPSFTASRAELVCNGVLPVDRLTDVREPVAVVAARIPREAFEATYKVKLPLPALHEDQKRRATAGEMLRAYSAARGLTVQHGRPDEQRAGRAILKDFTQGKLLHCVGPPGYVGPLGIDGGGGAIGGEDGDGDLLDEDGVFNDRGRDVRGDGDGGDGGGGGGDGGEIEDDPLAAQLLREMMLELGGLDGHGNVTKEQKEKAKIKRAEHKFQKKGEKKKGRIKHAGVGEDDTAGGNGFRMGRRGGMMPASVQATVRSAVTDEM</sequence>
<keyword evidence="4" id="KW-0378">Hydrolase</keyword>
<dbReference type="EMBL" id="GG663749">
    <property type="protein sequence ID" value="EEH52233.1"/>
    <property type="molecule type" value="Genomic_DNA"/>
</dbReference>
<feature type="domain" description="CP-type G" evidence="7">
    <location>
        <begin position="118"/>
        <end position="367"/>
    </location>
</feature>
<dbReference type="GeneID" id="9689142"/>
<dbReference type="RefSeq" id="XP_003063860.1">
    <property type="nucleotide sequence ID" value="XM_003063814.1"/>
</dbReference>
<evidence type="ECO:0000256" key="2">
    <source>
        <dbReference type="ARBA" id="ARBA00022490"/>
    </source>
</evidence>
<protein>
    <submittedName>
        <fullName evidence="8">Predicted protein</fullName>
    </submittedName>
</protein>
<dbReference type="AlphaFoldDB" id="C1N799"/>
<feature type="compositionally biased region" description="Basic and acidic residues" evidence="6">
    <location>
        <begin position="505"/>
        <end position="516"/>
    </location>
</feature>
<comment type="subcellular location">
    <subcellularLocation>
        <location evidence="1">Cytoplasm</location>
    </subcellularLocation>
</comment>